<dbReference type="GeneID" id="43638717"/>
<accession>A0A5N6SSU9</accession>
<dbReference type="AlphaFoldDB" id="A0A5N6SSU9"/>
<organism evidence="1 2">
    <name type="scientific">Aspergillus pseudotamarii</name>
    <dbReference type="NCBI Taxonomy" id="132259"/>
    <lineage>
        <taxon>Eukaryota</taxon>
        <taxon>Fungi</taxon>
        <taxon>Dikarya</taxon>
        <taxon>Ascomycota</taxon>
        <taxon>Pezizomycotina</taxon>
        <taxon>Eurotiomycetes</taxon>
        <taxon>Eurotiomycetidae</taxon>
        <taxon>Eurotiales</taxon>
        <taxon>Aspergillaceae</taxon>
        <taxon>Aspergillus</taxon>
        <taxon>Aspergillus subgen. Circumdati</taxon>
    </lineage>
</organism>
<protein>
    <submittedName>
        <fullName evidence="1">Uncharacterized protein</fullName>
    </submittedName>
</protein>
<dbReference type="RefSeq" id="XP_031913778.1">
    <property type="nucleotide sequence ID" value="XM_032054507.1"/>
</dbReference>
<evidence type="ECO:0000313" key="2">
    <source>
        <dbReference type="Proteomes" id="UP000325672"/>
    </source>
</evidence>
<dbReference type="EMBL" id="ML743575">
    <property type="protein sequence ID" value="KAE8137715.1"/>
    <property type="molecule type" value="Genomic_DNA"/>
</dbReference>
<sequence>MMPTSKPRSHAPMMTMMAMTTHSHTKSTTTMMMIMMMMVMMSSSTKSSRPRAKASSHSSARTELVFSRGWISACAHSRAGVHMMTAITTAVRGEAGAHVVLELCFLWSVWYEVLMSGSGS</sequence>
<dbReference type="OrthoDB" id="10566806at2759"/>
<dbReference type="Proteomes" id="UP000325672">
    <property type="component" value="Unassembled WGS sequence"/>
</dbReference>
<keyword evidence="2" id="KW-1185">Reference proteome</keyword>
<reference evidence="1 2" key="1">
    <citation type="submission" date="2019-04" db="EMBL/GenBank/DDBJ databases">
        <title>Friends and foes A comparative genomics study of 23 Aspergillus species from section Flavi.</title>
        <authorList>
            <consortium name="DOE Joint Genome Institute"/>
            <person name="Kjaerbolling I."/>
            <person name="Vesth T."/>
            <person name="Frisvad J.C."/>
            <person name="Nybo J.L."/>
            <person name="Theobald S."/>
            <person name="Kildgaard S."/>
            <person name="Isbrandt T."/>
            <person name="Kuo A."/>
            <person name="Sato A."/>
            <person name="Lyhne E.K."/>
            <person name="Kogle M.E."/>
            <person name="Wiebenga A."/>
            <person name="Kun R.S."/>
            <person name="Lubbers R.J."/>
            <person name="Makela M.R."/>
            <person name="Barry K."/>
            <person name="Chovatia M."/>
            <person name="Clum A."/>
            <person name="Daum C."/>
            <person name="Haridas S."/>
            <person name="He G."/>
            <person name="LaButti K."/>
            <person name="Lipzen A."/>
            <person name="Mondo S."/>
            <person name="Riley R."/>
            <person name="Salamov A."/>
            <person name="Simmons B.A."/>
            <person name="Magnuson J.K."/>
            <person name="Henrissat B."/>
            <person name="Mortensen U.H."/>
            <person name="Larsen T.O."/>
            <person name="Devries R.P."/>
            <person name="Grigoriev I.V."/>
            <person name="Machida M."/>
            <person name="Baker S.E."/>
            <person name="Andersen M.R."/>
        </authorList>
    </citation>
    <scope>NUCLEOTIDE SEQUENCE [LARGE SCALE GENOMIC DNA]</scope>
    <source>
        <strain evidence="1 2">CBS 117625</strain>
    </source>
</reference>
<gene>
    <name evidence="1" type="ORF">BDV38DRAFT_246113</name>
</gene>
<evidence type="ECO:0000313" key="1">
    <source>
        <dbReference type="EMBL" id="KAE8137715.1"/>
    </source>
</evidence>
<proteinExistence type="predicted"/>
<name>A0A5N6SSU9_ASPPS</name>
<feature type="non-terminal residue" evidence="1">
    <location>
        <position position="1"/>
    </location>
</feature>